<organism evidence="1 2">
    <name type="scientific">Meloidogyne enterolobii</name>
    <name type="common">Root-knot nematode worm</name>
    <name type="synonym">Meloidogyne mayaguensis</name>
    <dbReference type="NCBI Taxonomy" id="390850"/>
    <lineage>
        <taxon>Eukaryota</taxon>
        <taxon>Metazoa</taxon>
        <taxon>Ecdysozoa</taxon>
        <taxon>Nematoda</taxon>
        <taxon>Chromadorea</taxon>
        <taxon>Rhabditida</taxon>
        <taxon>Tylenchina</taxon>
        <taxon>Tylenchomorpha</taxon>
        <taxon>Tylenchoidea</taxon>
        <taxon>Meloidogynidae</taxon>
        <taxon>Meloidogyninae</taxon>
        <taxon>Meloidogyne</taxon>
    </lineage>
</organism>
<protein>
    <submittedName>
        <fullName evidence="1">Uncharacterized protein</fullName>
    </submittedName>
</protein>
<proteinExistence type="predicted"/>
<dbReference type="Proteomes" id="UP001497535">
    <property type="component" value="Unassembled WGS sequence"/>
</dbReference>
<keyword evidence="2" id="KW-1185">Reference proteome</keyword>
<name>A0ACB1ALQ3_MELEN</name>
<evidence type="ECO:0000313" key="2">
    <source>
        <dbReference type="Proteomes" id="UP001497535"/>
    </source>
</evidence>
<accession>A0ACB1ALQ3</accession>
<evidence type="ECO:0000313" key="1">
    <source>
        <dbReference type="EMBL" id="CAK5093282.1"/>
    </source>
</evidence>
<gene>
    <name evidence="1" type="ORF">MENTE1834_LOCUS40336</name>
</gene>
<reference evidence="1" key="1">
    <citation type="submission" date="2023-11" db="EMBL/GenBank/DDBJ databases">
        <authorList>
            <person name="Poullet M."/>
        </authorList>
    </citation>
    <scope>NUCLEOTIDE SEQUENCE</scope>
    <source>
        <strain evidence="1">E1834</strain>
    </source>
</reference>
<comment type="caution">
    <text evidence="1">The sequence shown here is derived from an EMBL/GenBank/DDBJ whole genome shotgun (WGS) entry which is preliminary data.</text>
</comment>
<dbReference type="EMBL" id="CAVMJV010000094">
    <property type="protein sequence ID" value="CAK5093282.1"/>
    <property type="molecule type" value="Genomic_DNA"/>
</dbReference>
<sequence length="58" mass="6565">MAILKISELRRIIARQPLSSPVHLPLQGKGSEQKEGKNIKSVDQKRGLLLFQVIFKLI</sequence>